<dbReference type="OrthoDB" id="9784272at2"/>
<keyword evidence="4" id="KW-0238">DNA-binding</keyword>
<evidence type="ECO:0000259" key="6">
    <source>
        <dbReference type="Pfam" id="PF04542"/>
    </source>
</evidence>
<dbReference type="CDD" id="cd06171">
    <property type="entry name" value="Sigma70_r4"/>
    <property type="match status" value="1"/>
</dbReference>
<dbReference type="PANTHER" id="PTHR43133">
    <property type="entry name" value="RNA POLYMERASE ECF-TYPE SIGMA FACTO"/>
    <property type="match status" value="1"/>
</dbReference>
<sequence>MQVMPEKRNTRQYMSTVRREPQEMTAEHLGQLLAEVAKTRSRVAFSELFRHFAPRLQSFATRQFGNEQTAMDLVQETMTNVWHKAHLFSPEKGSPTTWIFTIARNIRFDILRKNRHRQNDVSAEDLWPVLSEEMSDSDEDFALDTRILLQEIGEYYLQLPDAQREVVEQIYIEGKSQQEVSDTLGIPLGTVKSRTRLALQKLRELISEQN</sequence>
<proteinExistence type="inferred from homology"/>
<keyword evidence="3" id="KW-0731">Sigma factor</keyword>
<feature type="domain" description="RNA polymerase sigma-70 region 4" evidence="7">
    <location>
        <begin position="158"/>
        <end position="204"/>
    </location>
</feature>
<dbReference type="InterPro" id="IPR013325">
    <property type="entry name" value="RNA_pol_sigma_r2"/>
</dbReference>
<dbReference type="InterPro" id="IPR039425">
    <property type="entry name" value="RNA_pol_sigma-70-like"/>
</dbReference>
<dbReference type="SUPFAM" id="SSF88946">
    <property type="entry name" value="Sigma2 domain of RNA polymerase sigma factors"/>
    <property type="match status" value="1"/>
</dbReference>
<evidence type="ECO:0000256" key="1">
    <source>
        <dbReference type="ARBA" id="ARBA00010641"/>
    </source>
</evidence>
<dbReference type="InterPro" id="IPR014284">
    <property type="entry name" value="RNA_pol_sigma-70_dom"/>
</dbReference>
<comment type="similarity">
    <text evidence="1">Belongs to the sigma-70 factor family. ECF subfamily.</text>
</comment>
<dbReference type="Pfam" id="PF04542">
    <property type="entry name" value="Sigma70_r2"/>
    <property type="match status" value="1"/>
</dbReference>
<gene>
    <name evidence="8" type="ORF">FM042_03065</name>
</gene>
<dbReference type="Pfam" id="PF04545">
    <property type="entry name" value="Sigma70_r4"/>
    <property type="match status" value="1"/>
</dbReference>
<organism evidence="8 9">
    <name type="scientific">Aliidiomarina halalkaliphila</name>
    <dbReference type="NCBI Taxonomy" id="2593535"/>
    <lineage>
        <taxon>Bacteria</taxon>
        <taxon>Pseudomonadati</taxon>
        <taxon>Pseudomonadota</taxon>
        <taxon>Gammaproteobacteria</taxon>
        <taxon>Alteromonadales</taxon>
        <taxon>Idiomarinaceae</taxon>
        <taxon>Aliidiomarina</taxon>
    </lineage>
</organism>
<dbReference type="InterPro" id="IPR007630">
    <property type="entry name" value="RNA_pol_sigma70_r4"/>
</dbReference>
<keyword evidence="9" id="KW-1185">Reference proteome</keyword>
<dbReference type="PANTHER" id="PTHR43133:SF62">
    <property type="entry name" value="RNA POLYMERASE SIGMA FACTOR SIGZ"/>
    <property type="match status" value="1"/>
</dbReference>
<dbReference type="SUPFAM" id="SSF88659">
    <property type="entry name" value="Sigma3 and sigma4 domains of RNA polymerase sigma factors"/>
    <property type="match status" value="1"/>
</dbReference>
<feature type="domain" description="RNA polymerase sigma-70 region 2" evidence="6">
    <location>
        <begin position="48"/>
        <end position="116"/>
    </location>
</feature>
<evidence type="ECO:0000256" key="5">
    <source>
        <dbReference type="ARBA" id="ARBA00023163"/>
    </source>
</evidence>
<keyword evidence="5" id="KW-0804">Transcription</keyword>
<keyword evidence="2" id="KW-0805">Transcription regulation</keyword>
<dbReference type="EMBL" id="VJWL01000001">
    <property type="protein sequence ID" value="TRW49849.1"/>
    <property type="molecule type" value="Genomic_DNA"/>
</dbReference>
<dbReference type="InterPro" id="IPR013324">
    <property type="entry name" value="RNA_pol_sigma_r3/r4-like"/>
</dbReference>
<dbReference type="NCBIfam" id="TIGR02937">
    <property type="entry name" value="sigma70-ECF"/>
    <property type="match status" value="1"/>
</dbReference>
<dbReference type="GO" id="GO:0006352">
    <property type="term" value="P:DNA-templated transcription initiation"/>
    <property type="evidence" value="ECO:0007669"/>
    <property type="project" value="InterPro"/>
</dbReference>
<accession>A0A552X4K5</accession>
<evidence type="ECO:0000256" key="3">
    <source>
        <dbReference type="ARBA" id="ARBA00023082"/>
    </source>
</evidence>
<dbReference type="AlphaFoldDB" id="A0A552X4K5"/>
<evidence type="ECO:0000259" key="7">
    <source>
        <dbReference type="Pfam" id="PF04545"/>
    </source>
</evidence>
<evidence type="ECO:0000256" key="2">
    <source>
        <dbReference type="ARBA" id="ARBA00023015"/>
    </source>
</evidence>
<dbReference type="Proteomes" id="UP000320359">
    <property type="component" value="Unassembled WGS sequence"/>
</dbReference>
<protein>
    <submittedName>
        <fullName evidence="8">Sigma-70 family RNA polymerase sigma factor</fullName>
    </submittedName>
</protein>
<dbReference type="GO" id="GO:0003677">
    <property type="term" value="F:DNA binding"/>
    <property type="evidence" value="ECO:0007669"/>
    <property type="project" value="UniProtKB-KW"/>
</dbReference>
<dbReference type="InterPro" id="IPR036388">
    <property type="entry name" value="WH-like_DNA-bd_sf"/>
</dbReference>
<dbReference type="InterPro" id="IPR007627">
    <property type="entry name" value="RNA_pol_sigma70_r2"/>
</dbReference>
<dbReference type="NCBIfam" id="NF008890">
    <property type="entry name" value="PRK11924.1-3"/>
    <property type="match status" value="1"/>
</dbReference>
<evidence type="ECO:0000313" key="8">
    <source>
        <dbReference type="EMBL" id="TRW49849.1"/>
    </source>
</evidence>
<evidence type="ECO:0000313" key="9">
    <source>
        <dbReference type="Proteomes" id="UP000320359"/>
    </source>
</evidence>
<comment type="caution">
    <text evidence="8">The sequence shown here is derived from an EMBL/GenBank/DDBJ whole genome shotgun (WGS) entry which is preliminary data.</text>
</comment>
<dbReference type="Gene3D" id="1.10.10.10">
    <property type="entry name" value="Winged helix-like DNA-binding domain superfamily/Winged helix DNA-binding domain"/>
    <property type="match status" value="1"/>
</dbReference>
<name>A0A552X4K5_9GAMM</name>
<dbReference type="Gene3D" id="1.10.1740.10">
    <property type="match status" value="1"/>
</dbReference>
<reference evidence="8 9" key="1">
    <citation type="submission" date="2019-07" db="EMBL/GenBank/DDBJ databases">
        <authorList>
            <person name="Yang M."/>
            <person name="Zhao D."/>
            <person name="Xiang H."/>
        </authorList>
    </citation>
    <scope>NUCLEOTIDE SEQUENCE [LARGE SCALE GENOMIC DNA]</scope>
    <source>
        <strain evidence="8 9">IM1326</strain>
    </source>
</reference>
<evidence type="ECO:0000256" key="4">
    <source>
        <dbReference type="ARBA" id="ARBA00023125"/>
    </source>
</evidence>
<dbReference type="GO" id="GO:0016987">
    <property type="term" value="F:sigma factor activity"/>
    <property type="evidence" value="ECO:0007669"/>
    <property type="project" value="UniProtKB-KW"/>
</dbReference>